<dbReference type="PANTHER" id="PTHR45036:SF1">
    <property type="entry name" value="METHYLTRANSFERASE LIKE 7A"/>
    <property type="match status" value="1"/>
</dbReference>
<dbReference type="RefSeq" id="WP_264326369.1">
    <property type="nucleotide sequence ID" value="NZ_JADEXQ010000067.1"/>
</dbReference>
<dbReference type="InterPro" id="IPR029063">
    <property type="entry name" value="SAM-dependent_MTases_sf"/>
</dbReference>
<protein>
    <submittedName>
        <fullName evidence="2">Class I SAM-dependent methyltransferase</fullName>
    </submittedName>
</protein>
<evidence type="ECO:0000313" key="2">
    <source>
        <dbReference type="EMBL" id="MBE9031541.1"/>
    </source>
</evidence>
<gene>
    <name evidence="2" type="ORF">IQ266_17550</name>
</gene>
<dbReference type="InterPro" id="IPR052356">
    <property type="entry name" value="Thiol_S-MT"/>
</dbReference>
<sequence length="205" mass="22921">MNLYSKLIFPRLMDITMSGESMSAHRRSLLADVSGDILEIGFGTGLNLPHYPDSVKHLTTVDINPGMSQIAAKRAAQSGRRITQHVLSGEQLPMPNQSFDCVVSTWTLCSIPDVEQAIREVHRVLKPQGKFFLIEHGLSDQPKVQTWQARINPMQKVFGDGCHLDRDMQQLVSQVFPAVELEQFPEPSLPQFIGYFYKGIATKAA</sequence>
<reference evidence="2" key="1">
    <citation type="submission" date="2020-10" db="EMBL/GenBank/DDBJ databases">
        <authorList>
            <person name="Castelo-Branco R."/>
            <person name="Eusebio N."/>
            <person name="Adriana R."/>
            <person name="Vieira A."/>
            <person name="Brugerolle De Fraissinette N."/>
            <person name="Rezende De Castro R."/>
            <person name="Schneider M.P."/>
            <person name="Vasconcelos V."/>
            <person name="Leao P.N."/>
        </authorList>
    </citation>
    <scope>NUCLEOTIDE SEQUENCE</scope>
    <source>
        <strain evidence="2">LEGE 11480</strain>
    </source>
</reference>
<dbReference type="Gene3D" id="3.40.50.150">
    <property type="entry name" value="Vaccinia Virus protein VP39"/>
    <property type="match status" value="1"/>
</dbReference>
<comment type="caution">
    <text evidence="2">The sequence shown here is derived from an EMBL/GenBank/DDBJ whole genome shotgun (WGS) entry which is preliminary data.</text>
</comment>
<name>A0A928VRC0_9CYAN</name>
<dbReference type="GO" id="GO:0008757">
    <property type="term" value="F:S-adenosylmethionine-dependent methyltransferase activity"/>
    <property type="evidence" value="ECO:0007669"/>
    <property type="project" value="InterPro"/>
</dbReference>
<feature type="domain" description="Methyltransferase type 11" evidence="1">
    <location>
        <begin position="38"/>
        <end position="133"/>
    </location>
</feature>
<dbReference type="CDD" id="cd02440">
    <property type="entry name" value="AdoMet_MTases"/>
    <property type="match status" value="1"/>
</dbReference>
<keyword evidence="3" id="KW-1185">Reference proteome</keyword>
<keyword evidence="2" id="KW-0489">Methyltransferase</keyword>
<dbReference type="Pfam" id="PF08241">
    <property type="entry name" value="Methyltransf_11"/>
    <property type="match status" value="1"/>
</dbReference>
<dbReference type="PANTHER" id="PTHR45036">
    <property type="entry name" value="METHYLTRANSFERASE LIKE 7B"/>
    <property type="match status" value="1"/>
</dbReference>
<dbReference type="SUPFAM" id="SSF53335">
    <property type="entry name" value="S-adenosyl-L-methionine-dependent methyltransferases"/>
    <property type="match status" value="1"/>
</dbReference>
<accession>A0A928VRC0</accession>
<evidence type="ECO:0000313" key="3">
    <source>
        <dbReference type="Proteomes" id="UP000625316"/>
    </source>
</evidence>
<keyword evidence="2" id="KW-0808">Transferase</keyword>
<dbReference type="EMBL" id="JADEXQ010000067">
    <property type="protein sequence ID" value="MBE9031541.1"/>
    <property type="molecule type" value="Genomic_DNA"/>
</dbReference>
<evidence type="ECO:0000259" key="1">
    <source>
        <dbReference type="Pfam" id="PF08241"/>
    </source>
</evidence>
<dbReference type="Proteomes" id="UP000625316">
    <property type="component" value="Unassembled WGS sequence"/>
</dbReference>
<dbReference type="AlphaFoldDB" id="A0A928VRC0"/>
<organism evidence="2 3">
    <name type="scientific">Romeriopsis navalis LEGE 11480</name>
    <dbReference type="NCBI Taxonomy" id="2777977"/>
    <lineage>
        <taxon>Bacteria</taxon>
        <taxon>Bacillati</taxon>
        <taxon>Cyanobacteriota</taxon>
        <taxon>Cyanophyceae</taxon>
        <taxon>Leptolyngbyales</taxon>
        <taxon>Leptolyngbyaceae</taxon>
        <taxon>Romeriopsis</taxon>
        <taxon>Romeriopsis navalis</taxon>
    </lineage>
</organism>
<proteinExistence type="predicted"/>
<dbReference type="GO" id="GO:0032259">
    <property type="term" value="P:methylation"/>
    <property type="evidence" value="ECO:0007669"/>
    <property type="project" value="UniProtKB-KW"/>
</dbReference>
<dbReference type="InterPro" id="IPR013216">
    <property type="entry name" value="Methyltransf_11"/>
</dbReference>